<accession>A0AAW0AKQ0</accession>
<feature type="compositionally biased region" description="Low complexity" evidence="1">
    <location>
        <begin position="83"/>
        <end position="94"/>
    </location>
</feature>
<dbReference type="Proteomes" id="UP001362999">
    <property type="component" value="Unassembled WGS sequence"/>
</dbReference>
<feature type="compositionally biased region" description="Polar residues" evidence="1">
    <location>
        <begin position="115"/>
        <end position="126"/>
    </location>
</feature>
<organism evidence="2 3">
    <name type="scientific">Favolaschia claudopus</name>
    <dbReference type="NCBI Taxonomy" id="2862362"/>
    <lineage>
        <taxon>Eukaryota</taxon>
        <taxon>Fungi</taxon>
        <taxon>Dikarya</taxon>
        <taxon>Basidiomycota</taxon>
        <taxon>Agaricomycotina</taxon>
        <taxon>Agaricomycetes</taxon>
        <taxon>Agaricomycetidae</taxon>
        <taxon>Agaricales</taxon>
        <taxon>Marasmiineae</taxon>
        <taxon>Mycenaceae</taxon>
        <taxon>Favolaschia</taxon>
    </lineage>
</organism>
<dbReference type="AlphaFoldDB" id="A0AAW0AKQ0"/>
<name>A0AAW0AKQ0_9AGAR</name>
<feature type="compositionally biased region" description="Basic and acidic residues" evidence="1">
    <location>
        <begin position="295"/>
        <end position="305"/>
    </location>
</feature>
<keyword evidence="3" id="KW-1185">Reference proteome</keyword>
<feature type="region of interest" description="Disordered" evidence="1">
    <location>
        <begin position="282"/>
        <end position="306"/>
    </location>
</feature>
<evidence type="ECO:0000313" key="3">
    <source>
        <dbReference type="Proteomes" id="UP001362999"/>
    </source>
</evidence>
<reference evidence="2 3" key="1">
    <citation type="journal article" date="2024" name="J Genomics">
        <title>Draft genome sequencing and assembly of Favolaschia claudopus CIRM-BRFM 2984 isolated from oak limbs.</title>
        <authorList>
            <person name="Navarro D."/>
            <person name="Drula E."/>
            <person name="Chaduli D."/>
            <person name="Cazenave R."/>
            <person name="Ahrendt S."/>
            <person name="Wang J."/>
            <person name="Lipzen A."/>
            <person name="Daum C."/>
            <person name="Barry K."/>
            <person name="Grigoriev I.V."/>
            <person name="Favel A."/>
            <person name="Rosso M.N."/>
            <person name="Martin F."/>
        </authorList>
    </citation>
    <scope>NUCLEOTIDE SEQUENCE [LARGE SCALE GENOMIC DNA]</scope>
    <source>
        <strain evidence="2 3">CIRM-BRFM 2984</strain>
    </source>
</reference>
<feature type="compositionally biased region" description="Polar residues" evidence="1">
    <location>
        <begin position="151"/>
        <end position="161"/>
    </location>
</feature>
<dbReference type="EMBL" id="JAWWNJ010000059">
    <property type="protein sequence ID" value="KAK7013463.1"/>
    <property type="molecule type" value="Genomic_DNA"/>
</dbReference>
<feature type="region of interest" description="Disordered" evidence="1">
    <location>
        <begin position="114"/>
        <end position="211"/>
    </location>
</feature>
<sequence length="330" mass="36741">MPPKYTQICHSRHRLRALALGMPRRKLWNLGNLNKHSPNAFSNTTETLKRKWKELSGKENINPESIGRPSKLKKTRPEPQNTSSSDVSTHSASSRQSLPRRVLSSLLDAVVPTRLSRSSSPVSDITTDIPLPSTPSDTANLNNGCDGDLDCQSNPAQSSPAADSLDEMLTDPGVIDVPEGQQEAYTEPPSPADDEEEPENGRGTPWDARKPPTQVMALEALDAIKLLLFKPSSPGKKRKRIVPKKINGWERRHLEEMSAFLHLYTDKQSKTRGEWTAASVQAAVSRGKSGKGKRGRDGRARGFRERARKHIFGRPKKNYKFTSNTLQWQP</sequence>
<protein>
    <submittedName>
        <fullName evidence="2">Uncharacterized protein</fullName>
    </submittedName>
</protein>
<proteinExistence type="predicted"/>
<evidence type="ECO:0000313" key="2">
    <source>
        <dbReference type="EMBL" id="KAK7013463.1"/>
    </source>
</evidence>
<feature type="region of interest" description="Disordered" evidence="1">
    <location>
        <begin position="53"/>
        <end position="100"/>
    </location>
</feature>
<comment type="caution">
    <text evidence="2">The sequence shown here is derived from an EMBL/GenBank/DDBJ whole genome shotgun (WGS) entry which is preliminary data.</text>
</comment>
<evidence type="ECO:0000256" key="1">
    <source>
        <dbReference type="SAM" id="MobiDB-lite"/>
    </source>
</evidence>
<feature type="compositionally biased region" description="Polar residues" evidence="1">
    <location>
        <begin position="134"/>
        <end position="143"/>
    </location>
</feature>
<gene>
    <name evidence="2" type="ORF">R3P38DRAFT_3206781</name>
</gene>